<evidence type="ECO:0000313" key="9">
    <source>
        <dbReference type="EMBL" id="QIE57319.1"/>
    </source>
</evidence>
<feature type="domain" description="Thiamine pyrophosphate enzyme TPP-binding" evidence="7">
    <location>
        <begin position="384"/>
        <end position="529"/>
    </location>
</feature>
<proteinExistence type="inferred from homology"/>
<dbReference type="Gene3D" id="3.40.50.1220">
    <property type="entry name" value="TPP-binding domain"/>
    <property type="match status" value="1"/>
</dbReference>
<dbReference type="GO" id="GO:0050660">
    <property type="term" value="F:flavin adenine dinucleotide binding"/>
    <property type="evidence" value="ECO:0007669"/>
    <property type="project" value="TreeGrafter"/>
</dbReference>
<evidence type="ECO:0000259" key="8">
    <source>
        <dbReference type="Pfam" id="PF02776"/>
    </source>
</evidence>
<dbReference type="RefSeq" id="WP_165102043.1">
    <property type="nucleotide sequence ID" value="NZ_CP049056.1"/>
</dbReference>
<dbReference type="Gene3D" id="3.40.50.970">
    <property type="match status" value="2"/>
</dbReference>
<dbReference type="EMBL" id="CP049056">
    <property type="protein sequence ID" value="QIE57319.1"/>
    <property type="molecule type" value="Genomic_DNA"/>
</dbReference>
<name>A0A7M3T5N8_9RHOB</name>
<dbReference type="Proteomes" id="UP000503336">
    <property type="component" value="Chromosome"/>
</dbReference>
<evidence type="ECO:0000256" key="5">
    <source>
        <dbReference type="RuleBase" id="RU362132"/>
    </source>
</evidence>
<dbReference type="GO" id="GO:0009097">
    <property type="term" value="P:isoleucine biosynthetic process"/>
    <property type="evidence" value="ECO:0007669"/>
    <property type="project" value="TreeGrafter"/>
</dbReference>
<dbReference type="PANTHER" id="PTHR18968:SF13">
    <property type="entry name" value="ACETOLACTATE SYNTHASE CATALYTIC SUBUNIT, MITOCHONDRIAL"/>
    <property type="match status" value="1"/>
</dbReference>
<dbReference type="Pfam" id="PF00205">
    <property type="entry name" value="TPP_enzyme_M"/>
    <property type="match status" value="1"/>
</dbReference>
<dbReference type="GO" id="GO:0003984">
    <property type="term" value="F:acetolactate synthase activity"/>
    <property type="evidence" value="ECO:0007669"/>
    <property type="project" value="TreeGrafter"/>
</dbReference>
<dbReference type="GO" id="GO:0009099">
    <property type="term" value="P:L-valine biosynthetic process"/>
    <property type="evidence" value="ECO:0007669"/>
    <property type="project" value="TreeGrafter"/>
</dbReference>
<evidence type="ECO:0000313" key="10">
    <source>
        <dbReference type="Proteomes" id="UP000503336"/>
    </source>
</evidence>
<dbReference type="PANTHER" id="PTHR18968">
    <property type="entry name" value="THIAMINE PYROPHOSPHATE ENZYMES"/>
    <property type="match status" value="1"/>
</dbReference>
<dbReference type="InterPro" id="IPR012000">
    <property type="entry name" value="Thiamin_PyroP_enz_cen_dom"/>
</dbReference>
<dbReference type="PROSITE" id="PS00187">
    <property type="entry name" value="TPP_ENZYMES"/>
    <property type="match status" value="1"/>
</dbReference>
<dbReference type="InterPro" id="IPR011766">
    <property type="entry name" value="TPP_enzyme_TPP-bd"/>
</dbReference>
<dbReference type="SUPFAM" id="SSF52518">
    <property type="entry name" value="Thiamin diphosphate-binding fold (THDP-binding)"/>
    <property type="match status" value="2"/>
</dbReference>
<dbReference type="InterPro" id="IPR012001">
    <property type="entry name" value="Thiamin_PyroP_enz_TPP-bd_dom"/>
</dbReference>
<sequence length="541" mass="56146">MKDSAPAIMTAADVIARRLAEAGCAHAFGIPGGEVLALMEALGRAGLRVTLVKHENAGGFMAEGAWHATGAPGVLFATIGPGVANAANVVANAYQERVPLIVLTGCVPAVEAMTYTHQVFDHVRFFEPITKAAIRVEAGTAAIAIDKALKIATSGRPGPVLLDVPIDVQREAPEIFHRSAHHAEAPMAPSGAELEKARAWLAEAERPLVIAGLDVLTQRAGEAVAAFCERHGAPVIAAYKAKGVVPEGEPLALGGAGLSPIADRELLPLVKASDCVVLAGYDPIEMRVGWRDPFAPDQRVIDIAADPNTHYMHQAPLNFTGDVAASLGALSKGVAPRETWAGGEPAAAKARLRALFQRDEAWGPAAVVDEARRASPAGTVATVDSGAHRIVLSQVWESDHAGGLLQSTALCTMGAAVPLAIGRKLAEPDRPVIAFVGDAGLEMGLGELATIRDLGLGIPVVVFVDGQLGLIELKQRGMGMETLGVEFPGTDFTAVANAMGGVGATAADRASLGAAIDAAWRRETFTLISAMIGRNAYDGRI</sequence>
<evidence type="ECO:0000256" key="4">
    <source>
        <dbReference type="ARBA" id="ARBA00023052"/>
    </source>
</evidence>
<protein>
    <submittedName>
        <fullName evidence="9">Thiamine pyrophosphate-binding protein</fullName>
    </submittedName>
</protein>
<evidence type="ECO:0000256" key="3">
    <source>
        <dbReference type="ARBA" id="ARBA00022679"/>
    </source>
</evidence>
<dbReference type="CDD" id="cd00568">
    <property type="entry name" value="TPP_enzymes"/>
    <property type="match status" value="1"/>
</dbReference>
<dbReference type="Pfam" id="PF02775">
    <property type="entry name" value="TPP_enzyme_C"/>
    <property type="match status" value="1"/>
</dbReference>
<dbReference type="InterPro" id="IPR045229">
    <property type="entry name" value="TPP_enz"/>
</dbReference>
<dbReference type="CDD" id="cd07035">
    <property type="entry name" value="TPP_PYR_POX_like"/>
    <property type="match status" value="1"/>
</dbReference>
<keyword evidence="4 5" id="KW-0786">Thiamine pyrophosphate</keyword>
<dbReference type="GO" id="GO:0000287">
    <property type="term" value="F:magnesium ion binding"/>
    <property type="evidence" value="ECO:0007669"/>
    <property type="project" value="InterPro"/>
</dbReference>
<dbReference type="Pfam" id="PF02776">
    <property type="entry name" value="TPP_enzyme_N"/>
    <property type="match status" value="1"/>
</dbReference>
<comment type="similarity">
    <text evidence="2 5">Belongs to the TPP enzyme family.</text>
</comment>
<dbReference type="GO" id="GO:0005948">
    <property type="term" value="C:acetolactate synthase complex"/>
    <property type="evidence" value="ECO:0007669"/>
    <property type="project" value="TreeGrafter"/>
</dbReference>
<dbReference type="InterPro" id="IPR029035">
    <property type="entry name" value="DHS-like_NAD/FAD-binding_dom"/>
</dbReference>
<feature type="domain" description="Thiamine pyrophosphate enzyme central" evidence="6">
    <location>
        <begin position="194"/>
        <end position="330"/>
    </location>
</feature>
<evidence type="ECO:0000259" key="7">
    <source>
        <dbReference type="Pfam" id="PF02775"/>
    </source>
</evidence>
<evidence type="ECO:0000256" key="1">
    <source>
        <dbReference type="ARBA" id="ARBA00001964"/>
    </source>
</evidence>
<comment type="cofactor">
    <cofactor evidence="1">
        <name>thiamine diphosphate</name>
        <dbReference type="ChEBI" id="CHEBI:58937"/>
    </cofactor>
</comment>
<reference evidence="9 10" key="1">
    <citation type="submission" date="2020-02" db="EMBL/GenBank/DDBJ databases">
        <title>complete genome sequence of Rhodobacteraceae bacterium.</title>
        <authorList>
            <person name="Park J."/>
            <person name="Kim Y.-S."/>
            <person name="Kim K.-H."/>
        </authorList>
    </citation>
    <scope>NUCLEOTIDE SEQUENCE [LARGE SCALE GENOMIC DNA]</scope>
    <source>
        <strain evidence="9 10">RR4-56</strain>
    </source>
</reference>
<dbReference type="InterPro" id="IPR000399">
    <property type="entry name" value="TPP-bd_CS"/>
</dbReference>
<gene>
    <name evidence="9" type="ORF">G5B40_18845</name>
</gene>
<dbReference type="GO" id="GO:0030976">
    <property type="term" value="F:thiamine pyrophosphate binding"/>
    <property type="evidence" value="ECO:0007669"/>
    <property type="project" value="InterPro"/>
</dbReference>
<dbReference type="SUPFAM" id="SSF52467">
    <property type="entry name" value="DHS-like NAD/FAD-binding domain"/>
    <property type="match status" value="1"/>
</dbReference>
<evidence type="ECO:0000256" key="2">
    <source>
        <dbReference type="ARBA" id="ARBA00007812"/>
    </source>
</evidence>
<keyword evidence="3" id="KW-0808">Transferase</keyword>
<accession>A0A7M3T5N8</accession>
<organism evidence="9 10">
    <name type="scientific">Pikeienuella piscinae</name>
    <dbReference type="NCBI Taxonomy" id="2748098"/>
    <lineage>
        <taxon>Bacteria</taxon>
        <taxon>Pseudomonadati</taxon>
        <taxon>Pseudomonadota</taxon>
        <taxon>Alphaproteobacteria</taxon>
        <taxon>Rhodobacterales</taxon>
        <taxon>Paracoccaceae</taxon>
        <taxon>Pikeienuella</taxon>
    </lineage>
</organism>
<dbReference type="FunFam" id="3.40.50.970:FF:000007">
    <property type="entry name" value="Acetolactate synthase"/>
    <property type="match status" value="1"/>
</dbReference>
<feature type="domain" description="Thiamine pyrophosphate enzyme N-terminal TPP-binding" evidence="8">
    <location>
        <begin position="9"/>
        <end position="122"/>
    </location>
</feature>
<dbReference type="KEGG" id="hdh:G5B40_18845"/>
<keyword evidence="10" id="KW-1185">Reference proteome</keyword>
<dbReference type="InterPro" id="IPR029061">
    <property type="entry name" value="THDP-binding"/>
</dbReference>
<evidence type="ECO:0000259" key="6">
    <source>
        <dbReference type="Pfam" id="PF00205"/>
    </source>
</evidence>
<dbReference type="AlphaFoldDB" id="A0A7M3T5N8"/>